<dbReference type="CDD" id="cd00139">
    <property type="entry name" value="PIPKc"/>
    <property type="match status" value="1"/>
</dbReference>
<protein>
    <recommendedName>
        <fullName evidence="3">PIPK domain-containing protein</fullName>
    </recommendedName>
</protein>
<feature type="transmembrane region" description="Helical" evidence="2">
    <location>
        <begin position="6"/>
        <end position="28"/>
    </location>
</feature>
<dbReference type="InterPro" id="IPR027483">
    <property type="entry name" value="PInositol-4-P-4/5-kinase_C_sf"/>
</dbReference>
<feature type="transmembrane region" description="Helical" evidence="2">
    <location>
        <begin position="68"/>
        <end position="90"/>
    </location>
</feature>
<dbReference type="Gene3D" id="3.30.810.10">
    <property type="entry name" value="2-Layer Sandwich"/>
    <property type="match status" value="1"/>
</dbReference>
<comment type="caution">
    <text evidence="4">The sequence shown here is derived from an EMBL/GenBank/DDBJ whole genome shotgun (WGS) entry which is preliminary data.</text>
</comment>
<dbReference type="InterPro" id="IPR027484">
    <property type="entry name" value="PInositol-4-P-5-kinase_N"/>
</dbReference>
<feature type="domain" description="PIPK" evidence="3">
    <location>
        <begin position="292"/>
        <end position="630"/>
    </location>
</feature>
<keyword evidence="1" id="KW-0547">Nucleotide-binding</keyword>
<evidence type="ECO:0000313" key="4">
    <source>
        <dbReference type="EMBL" id="OMJ71897.1"/>
    </source>
</evidence>
<dbReference type="GO" id="GO:0046854">
    <property type="term" value="P:phosphatidylinositol phosphate biosynthetic process"/>
    <property type="evidence" value="ECO:0007669"/>
    <property type="project" value="TreeGrafter"/>
</dbReference>
<evidence type="ECO:0000313" key="5">
    <source>
        <dbReference type="Proteomes" id="UP000187209"/>
    </source>
</evidence>
<evidence type="ECO:0000259" key="3">
    <source>
        <dbReference type="PROSITE" id="PS51455"/>
    </source>
</evidence>
<dbReference type="OrthoDB" id="296257at2759"/>
<feature type="transmembrane region" description="Helical" evidence="2">
    <location>
        <begin position="40"/>
        <end position="62"/>
    </location>
</feature>
<dbReference type="SUPFAM" id="SSF56104">
    <property type="entry name" value="SAICAR synthase-like"/>
    <property type="match status" value="1"/>
</dbReference>
<dbReference type="SMART" id="SM00330">
    <property type="entry name" value="PIPKc"/>
    <property type="match status" value="1"/>
</dbReference>
<evidence type="ECO:0000256" key="1">
    <source>
        <dbReference type="PROSITE-ProRule" id="PRU00781"/>
    </source>
</evidence>
<keyword evidence="1" id="KW-0067">ATP-binding</keyword>
<dbReference type="GO" id="GO:0005524">
    <property type="term" value="F:ATP binding"/>
    <property type="evidence" value="ECO:0007669"/>
    <property type="project" value="UniProtKB-UniRule"/>
</dbReference>
<dbReference type="Proteomes" id="UP000187209">
    <property type="component" value="Unassembled WGS sequence"/>
</dbReference>
<dbReference type="Gene3D" id="3.30.800.10">
    <property type="entry name" value="Phosphatidylinositol Phosphate Kinase II Beta"/>
    <property type="match status" value="1"/>
</dbReference>
<dbReference type="GO" id="GO:0005886">
    <property type="term" value="C:plasma membrane"/>
    <property type="evidence" value="ECO:0007669"/>
    <property type="project" value="TreeGrafter"/>
</dbReference>
<keyword evidence="2" id="KW-0472">Membrane</keyword>
<dbReference type="PANTHER" id="PTHR23086:SF8">
    <property type="entry name" value="PHOSPHATIDYLINOSITOL 5-PHOSPHATE 4-KINASE, ISOFORM A"/>
    <property type="match status" value="1"/>
</dbReference>
<name>A0A1R2B563_9CILI</name>
<dbReference type="Pfam" id="PF01504">
    <property type="entry name" value="PIP5K"/>
    <property type="match status" value="2"/>
</dbReference>
<organism evidence="4 5">
    <name type="scientific">Stentor coeruleus</name>
    <dbReference type="NCBI Taxonomy" id="5963"/>
    <lineage>
        <taxon>Eukaryota</taxon>
        <taxon>Sar</taxon>
        <taxon>Alveolata</taxon>
        <taxon>Ciliophora</taxon>
        <taxon>Postciliodesmatophora</taxon>
        <taxon>Heterotrichea</taxon>
        <taxon>Heterotrichida</taxon>
        <taxon>Stentoridae</taxon>
        <taxon>Stentor</taxon>
    </lineage>
</organism>
<feature type="transmembrane region" description="Helical" evidence="2">
    <location>
        <begin position="111"/>
        <end position="131"/>
    </location>
</feature>
<dbReference type="EMBL" id="MPUH01000947">
    <property type="protein sequence ID" value="OMJ71897.1"/>
    <property type="molecule type" value="Genomic_DNA"/>
</dbReference>
<evidence type="ECO:0000256" key="2">
    <source>
        <dbReference type="SAM" id="Phobius"/>
    </source>
</evidence>
<feature type="transmembrane region" description="Helical" evidence="2">
    <location>
        <begin position="217"/>
        <end position="241"/>
    </location>
</feature>
<gene>
    <name evidence="4" type="ORF">SteCoe_29780</name>
</gene>
<keyword evidence="1" id="KW-0808">Transferase</keyword>
<dbReference type="InterPro" id="IPR023610">
    <property type="entry name" value="PInositol-4/5-P-5/4-kinase"/>
</dbReference>
<keyword evidence="5" id="KW-1185">Reference proteome</keyword>
<dbReference type="Gene3D" id="1.20.1070.10">
    <property type="entry name" value="Rhodopsin 7-helix transmembrane proteins"/>
    <property type="match status" value="1"/>
</dbReference>
<dbReference type="PROSITE" id="PS51455">
    <property type="entry name" value="PIPK"/>
    <property type="match status" value="1"/>
</dbReference>
<keyword evidence="2" id="KW-0812">Transmembrane</keyword>
<reference evidence="4 5" key="1">
    <citation type="submission" date="2016-11" db="EMBL/GenBank/DDBJ databases">
        <title>The macronuclear genome of Stentor coeruleus: a giant cell with tiny introns.</title>
        <authorList>
            <person name="Slabodnick M."/>
            <person name="Ruby J.G."/>
            <person name="Reiff S.B."/>
            <person name="Swart E.C."/>
            <person name="Gosai S."/>
            <person name="Prabakaran S."/>
            <person name="Witkowska E."/>
            <person name="Larue G.E."/>
            <person name="Fisher S."/>
            <person name="Freeman R.M."/>
            <person name="Gunawardena J."/>
            <person name="Chu W."/>
            <person name="Stover N.A."/>
            <person name="Gregory B.D."/>
            <person name="Nowacki M."/>
            <person name="Derisi J."/>
            <person name="Roy S.W."/>
            <person name="Marshall W.F."/>
            <person name="Sood P."/>
        </authorList>
    </citation>
    <scope>NUCLEOTIDE SEQUENCE [LARGE SCALE GENOMIC DNA]</scope>
    <source>
        <strain evidence="4">WM001</strain>
    </source>
</reference>
<dbReference type="PANTHER" id="PTHR23086">
    <property type="entry name" value="PHOSPHATIDYLINOSITOL-4-PHOSPHATE 5-KINASE"/>
    <property type="match status" value="1"/>
</dbReference>
<proteinExistence type="predicted"/>
<keyword evidence="2" id="KW-1133">Transmembrane helix</keyword>
<dbReference type="InterPro" id="IPR002498">
    <property type="entry name" value="PInositol-4-P-4/5-kinase_core"/>
</dbReference>
<feature type="transmembrane region" description="Helical" evidence="2">
    <location>
        <begin position="151"/>
        <end position="171"/>
    </location>
</feature>
<dbReference type="GO" id="GO:0016308">
    <property type="term" value="F:1-phosphatidylinositol-4-phosphate 5-kinase activity"/>
    <property type="evidence" value="ECO:0007669"/>
    <property type="project" value="TreeGrafter"/>
</dbReference>
<feature type="transmembrane region" description="Helical" evidence="2">
    <location>
        <begin position="192"/>
        <end position="211"/>
    </location>
</feature>
<accession>A0A1R2B563</accession>
<keyword evidence="1" id="KW-0418">Kinase</keyword>
<sequence length="640" mass="74500">MVLLTIISYAVLAPISFICQIVLVYGFLRVKKMKKHPEVMIFWQCISQIILDLHWITGIPYINNSLSIVCQFVGAFFAYFYILSWNYMLCLSLEILKKIRNPLNCKYKKRIIVYHILCHLSCFIMFCILILVKNNNGRSLIGTCFIQNASIYELIIFLPVVIHFPICWYICFYTAWASRTNVYAKHLKHHNYVVFTFSICWGINSVTHGLNYSGFNLGYIAILDDLSMIFGGASGFFMFLARISQKGILKKILRSFYKDANFFRNSNYRSLANSNLKSIMNPEQALFSQLNFSGDYSMLFDNMTCTAALDILVGFCKYFSYCIGSENDIKYIKNEKSYKLQFNLYPDTNKNIYIKHYLPEYFEIIMQQSGIGYRDFINSFNIKDNIKEIENRCKSVGGKSEAFFYFTKDNQFIIKSVNSEELDILKSMAKDYSIRISENNRSYLARVFGVFKISINSSHPIILIIMENLSRFFTSPLSFDLKGSSHERRSTYTSYINYMIMPRGKVYKDIDFENTFGKIDIENNEGPEILNSLELDTKLLEKYEIMDYSMLLLLEEANNCRNSLLHSKNCFRSGELIGNLGIIDFLQNYSARKRIETTLNTFKNDKKSNYSCIPPDMYRDRFLQLAKDIFVCDGLEIVKG</sequence>
<dbReference type="AlphaFoldDB" id="A0A1R2B563"/>